<feature type="transmembrane region" description="Helical" evidence="1">
    <location>
        <begin position="94"/>
        <end position="110"/>
    </location>
</feature>
<dbReference type="AlphaFoldDB" id="A0A0V1BT26"/>
<protein>
    <submittedName>
        <fullName evidence="2">Uncharacterized protein</fullName>
    </submittedName>
</protein>
<gene>
    <name evidence="2" type="ORF">T01_4624</name>
</gene>
<keyword evidence="1" id="KW-0812">Transmembrane</keyword>
<keyword evidence="1" id="KW-1133">Transmembrane helix</keyword>
<reference evidence="2 3" key="1">
    <citation type="submission" date="2015-01" db="EMBL/GenBank/DDBJ databases">
        <title>Evolution of Trichinella species and genotypes.</title>
        <authorList>
            <person name="Korhonen P.K."/>
            <person name="Edoardo P."/>
            <person name="Giuseppe L.R."/>
            <person name="Gasser R.B."/>
        </authorList>
    </citation>
    <scope>NUCLEOTIDE SEQUENCE [LARGE SCALE GENOMIC DNA]</scope>
    <source>
        <strain evidence="2">ISS3</strain>
    </source>
</reference>
<evidence type="ECO:0000256" key="1">
    <source>
        <dbReference type="SAM" id="Phobius"/>
    </source>
</evidence>
<accession>A0A0V1BT26</accession>
<evidence type="ECO:0000313" key="3">
    <source>
        <dbReference type="Proteomes" id="UP000054776"/>
    </source>
</evidence>
<proteinExistence type="predicted"/>
<sequence>MCNSATPCSAYSLIFSFQTDAQSSQLCFIGRSCSYQDIIIFNRNSNKKNIDKGFQNRELGRIVEKQMIVNCSVSFFNTANLHLGFVVASFSLDQLWIVLLFHLLILFRLSEKKSKNCQKFLLLLIIASRHRNRLFFIHLIVQVFAAENNPVLC</sequence>
<name>A0A0V1BT26_TRISP</name>
<keyword evidence="1" id="KW-0472">Membrane</keyword>
<organism evidence="2 3">
    <name type="scientific">Trichinella spiralis</name>
    <name type="common">Trichina worm</name>
    <dbReference type="NCBI Taxonomy" id="6334"/>
    <lineage>
        <taxon>Eukaryota</taxon>
        <taxon>Metazoa</taxon>
        <taxon>Ecdysozoa</taxon>
        <taxon>Nematoda</taxon>
        <taxon>Enoplea</taxon>
        <taxon>Dorylaimia</taxon>
        <taxon>Trichinellida</taxon>
        <taxon>Trichinellidae</taxon>
        <taxon>Trichinella</taxon>
    </lineage>
</organism>
<dbReference type="InParanoid" id="A0A0V1BT26"/>
<dbReference type="OrthoDB" id="10435510at2759"/>
<dbReference type="Proteomes" id="UP000054776">
    <property type="component" value="Unassembled WGS sequence"/>
</dbReference>
<comment type="caution">
    <text evidence="2">The sequence shown here is derived from an EMBL/GenBank/DDBJ whole genome shotgun (WGS) entry which is preliminary data.</text>
</comment>
<keyword evidence="3" id="KW-1185">Reference proteome</keyword>
<dbReference type="EMBL" id="JYDH01000014">
    <property type="protein sequence ID" value="KRY40189.1"/>
    <property type="molecule type" value="Genomic_DNA"/>
</dbReference>
<evidence type="ECO:0000313" key="2">
    <source>
        <dbReference type="EMBL" id="KRY40189.1"/>
    </source>
</evidence>